<dbReference type="OrthoDB" id="10468961at2759"/>
<evidence type="ECO:0000313" key="3">
    <source>
        <dbReference type="Proteomes" id="UP000271241"/>
    </source>
</evidence>
<feature type="signal peptide" evidence="1">
    <location>
        <begin position="1"/>
        <end position="22"/>
    </location>
</feature>
<gene>
    <name evidence="2" type="ORF">THASP1DRAFT_28203</name>
</gene>
<feature type="chain" id="PRO_5020180093" evidence="1">
    <location>
        <begin position="23"/>
        <end position="152"/>
    </location>
</feature>
<evidence type="ECO:0000313" key="2">
    <source>
        <dbReference type="EMBL" id="RKP10018.1"/>
    </source>
</evidence>
<dbReference type="EMBL" id="KZ992475">
    <property type="protein sequence ID" value="RKP10018.1"/>
    <property type="molecule type" value="Genomic_DNA"/>
</dbReference>
<dbReference type="AlphaFoldDB" id="A0A4P9XUV8"/>
<evidence type="ECO:0000256" key="1">
    <source>
        <dbReference type="SAM" id="SignalP"/>
    </source>
</evidence>
<proteinExistence type="predicted"/>
<accession>A0A4P9XUV8</accession>
<protein>
    <submittedName>
        <fullName evidence="2">Uncharacterized protein</fullName>
    </submittedName>
</protein>
<keyword evidence="1" id="KW-0732">Signal</keyword>
<reference evidence="3" key="1">
    <citation type="journal article" date="2018" name="Nat. Microbiol.">
        <title>Leveraging single-cell genomics to expand the fungal tree of life.</title>
        <authorList>
            <person name="Ahrendt S.R."/>
            <person name="Quandt C.A."/>
            <person name="Ciobanu D."/>
            <person name="Clum A."/>
            <person name="Salamov A."/>
            <person name="Andreopoulos B."/>
            <person name="Cheng J.F."/>
            <person name="Woyke T."/>
            <person name="Pelin A."/>
            <person name="Henrissat B."/>
            <person name="Reynolds N.K."/>
            <person name="Benny G.L."/>
            <person name="Smith M.E."/>
            <person name="James T.Y."/>
            <person name="Grigoriev I.V."/>
        </authorList>
    </citation>
    <scope>NUCLEOTIDE SEQUENCE [LARGE SCALE GENOMIC DNA]</scope>
    <source>
        <strain evidence="3">RSA 1356</strain>
    </source>
</reference>
<name>A0A4P9XUV8_9FUNG</name>
<organism evidence="2 3">
    <name type="scientific">Thamnocephalis sphaerospora</name>
    <dbReference type="NCBI Taxonomy" id="78915"/>
    <lineage>
        <taxon>Eukaryota</taxon>
        <taxon>Fungi</taxon>
        <taxon>Fungi incertae sedis</taxon>
        <taxon>Zoopagomycota</taxon>
        <taxon>Zoopagomycotina</taxon>
        <taxon>Zoopagomycetes</taxon>
        <taxon>Zoopagales</taxon>
        <taxon>Sigmoideomycetaceae</taxon>
        <taxon>Thamnocephalis</taxon>
    </lineage>
</organism>
<dbReference type="Proteomes" id="UP000271241">
    <property type="component" value="Unassembled WGS sequence"/>
</dbReference>
<sequence>MARFHFLLLLAVSSLLLGTTDAYLPGYDGKRLQARADQFTQAAAPNPADAWPYSKLSASELSAAQELNKKLTTAINKLSADPIDLDAVRASVQDAASGSWSSKLPNGPKVDARLNQAKLFVDIPESGPRYAIIQLSSLQNDFIVPAIRSSSG</sequence>
<keyword evidence="3" id="KW-1185">Reference proteome</keyword>